<dbReference type="Pfam" id="PF09500">
    <property type="entry name" value="YiiD_C"/>
    <property type="match status" value="1"/>
</dbReference>
<name>A0A1H5ZD26_9GAMM</name>
<dbReference type="Gene3D" id="3.10.129.10">
    <property type="entry name" value="Hotdog Thioesterase"/>
    <property type="match status" value="1"/>
</dbReference>
<evidence type="ECO:0000313" key="3">
    <source>
        <dbReference type="Proteomes" id="UP000236745"/>
    </source>
</evidence>
<feature type="domain" description="Thioesterase putative" evidence="1">
    <location>
        <begin position="19"/>
        <end position="154"/>
    </location>
</feature>
<gene>
    <name evidence="2" type="ORF">SAMN05444390_1012116</name>
</gene>
<dbReference type="RefSeq" id="WP_235009092.1">
    <property type="nucleotide sequence ID" value="NZ_FNVQ01000001.1"/>
</dbReference>
<sequence length="156" mass="17070">MADSGANLTTDPAEFLSWLYLSIPLTSAMQIERLEFDGQALELHVPLAPNVNDKGTGFGGSISALATLAGWCLTTLYLRGKGLDCDVVIADAHQSYKAPIKGAFFARVRLSSKEDTDHLLNRIDERGRGRLDLQIDVLCDAEVAFVMQGRYVAIQR</sequence>
<dbReference type="SUPFAM" id="SSF54637">
    <property type="entry name" value="Thioesterase/thiol ester dehydrase-isomerase"/>
    <property type="match status" value="1"/>
</dbReference>
<keyword evidence="3" id="KW-1185">Reference proteome</keyword>
<dbReference type="InterPro" id="IPR012660">
    <property type="entry name" value="YiiD_C"/>
</dbReference>
<dbReference type="EMBL" id="FNVQ01000001">
    <property type="protein sequence ID" value="SEG34212.1"/>
    <property type="molecule type" value="Genomic_DNA"/>
</dbReference>
<dbReference type="AlphaFoldDB" id="A0A1H5ZD26"/>
<protein>
    <submittedName>
        <fullName evidence="2">Thioesterase domain-containing protein, putative</fullName>
    </submittedName>
</protein>
<organism evidence="2 3">
    <name type="scientific">Marinobacterium lutimaris</name>
    <dbReference type="NCBI Taxonomy" id="568106"/>
    <lineage>
        <taxon>Bacteria</taxon>
        <taxon>Pseudomonadati</taxon>
        <taxon>Pseudomonadota</taxon>
        <taxon>Gammaproteobacteria</taxon>
        <taxon>Oceanospirillales</taxon>
        <taxon>Oceanospirillaceae</taxon>
        <taxon>Marinobacterium</taxon>
    </lineage>
</organism>
<evidence type="ECO:0000313" key="2">
    <source>
        <dbReference type="EMBL" id="SEG34212.1"/>
    </source>
</evidence>
<dbReference type="Proteomes" id="UP000236745">
    <property type="component" value="Unassembled WGS sequence"/>
</dbReference>
<reference evidence="2 3" key="1">
    <citation type="submission" date="2016-10" db="EMBL/GenBank/DDBJ databases">
        <authorList>
            <person name="de Groot N.N."/>
        </authorList>
    </citation>
    <scope>NUCLEOTIDE SEQUENCE [LARGE SCALE GENOMIC DNA]</scope>
    <source>
        <strain evidence="2 3">DSM 22012</strain>
    </source>
</reference>
<evidence type="ECO:0000259" key="1">
    <source>
        <dbReference type="Pfam" id="PF09500"/>
    </source>
</evidence>
<accession>A0A1H5ZD26</accession>
<dbReference type="NCBIfam" id="TIGR02447">
    <property type="entry name" value="yiiD_Cterm"/>
    <property type="match status" value="1"/>
</dbReference>
<proteinExistence type="predicted"/>
<dbReference type="InterPro" id="IPR029069">
    <property type="entry name" value="HotDog_dom_sf"/>
</dbReference>